<dbReference type="InterPro" id="IPR008930">
    <property type="entry name" value="Terpenoid_cyclase/PrenylTrfase"/>
</dbReference>
<gene>
    <name evidence="2" type="ORF">CAP_2557</name>
</gene>
<dbReference type="PANTHER" id="PTHR31739:SF25">
    <property type="entry name" value="(E,E)-GERANYLLINALOOL SYNTHASE"/>
    <property type="match status" value="1"/>
</dbReference>
<dbReference type="InterPro" id="IPR032696">
    <property type="entry name" value="SQ_cyclase_C"/>
</dbReference>
<dbReference type="Gene3D" id="1.50.10.160">
    <property type="match status" value="1"/>
</dbReference>
<dbReference type="Pfam" id="PF13243">
    <property type="entry name" value="SQHop_cyclase_C"/>
    <property type="match status" value="1"/>
</dbReference>
<dbReference type="STRING" id="1192034.CAP_2557"/>
<dbReference type="eggNOG" id="COG1657">
    <property type="taxonomic scope" value="Bacteria"/>
</dbReference>
<feature type="domain" description="Squalene cyclase C-terminal" evidence="1">
    <location>
        <begin position="337"/>
        <end position="430"/>
    </location>
</feature>
<dbReference type="GO" id="GO:0010333">
    <property type="term" value="F:terpene synthase activity"/>
    <property type="evidence" value="ECO:0007669"/>
    <property type="project" value="InterPro"/>
</dbReference>
<accession>A0A017TJA0</accession>
<evidence type="ECO:0000313" key="2">
    <source>
        <dbReference type="EMBL" id="EYF08696.1"/>
    </source>
</evidence>
<sequence length="519" mass="54980">MDHLLDSLTAELRCTIRDLRRGGGMMGPSIYDTAQVARLAPPPEGARPALTWLVAQQQPDGGWGDPLHGHARDVPTLAALLALGTSPEAEHRAALRHGVAFLHAHARLWEGPQPEDMPTGVELLVPCLLDEARRMGIEVPHTSYATLIAMGRRRHAAIVARPLRAGTPICASWEALGLPPTTAVLDATGGVGHSPAATAAWLHATEGRDDLAAERANARGFLEQASASTGTGVPGVYPNNWPIDRFEQAFGLYALLLADLLRAAPLADVVSAQLSDLRGALGPSGLGFSDVFAPDGDDTACALALLHAGGLAADASVLSRFASGDHYCAWPGELQSAVSVTAHAAHALALLGTPDARAEAHVAAEQHPDGRWTGDKWNGSWLYTTAQALVALPGPAHARVRSKAVSLFLSEQRRDGGWGTYASSAEETAYGVLALRTLPPEEQGAEAVQRALAGAQRFLLDDYRPFTPSTQRIWLAKELYRPLRIARLFELAATYPAATVVQRAEPRRVGMLGAPVPAA</sequence>
<proteinExistence type="predicted"/>
<evidence type="ECO:0000313" key="3">
    <source>
        <dbReference type="Proteomes" id="UP000019678"/>
    </source>
</evidence>
<dbReference type="SUPFAM" id="SSF48239">
    <property type="entry name" value="Terpenoid cyclases/Protein prenyltransferases"/>
    <property type="match status" value="1"/>
</dbReference>
<comment type="caution">
    <text evidence="2">The sequence shown here is derived from an EMBL/GenBank/DDBJ whole genome shotgun (WGS) entry which is preliminary data.</text>
</comment>
<dbReference type="OrthoDB" id="9758578at2"/>
<dbReference type="EMBL" id="ASRX01000002">
    <property type="protein sequence ID" value="EYF08696.1"/>
    <property type="molecule type" value="Genomic_DNA"/>
</dbReference>
<evidence type="ECO:0000259" key="1">
    <source>
        <dbReference type="Pfam" id="PF13243"/>
    </source>
</evidence>
<dbReference type="Proteomes" id="UP000019678">
    <property type="component" value="Unassembled WGS sequence"/>
</dbReference>
<dbReference type="AlphaFoldDB" id="A0A017TJA0"/>
<dbReference type="PANTHER" id="PTHR31739">
    <property type="entry name" value="ENT-COPALYL DIPHOSPHATE SYNTHASE, CHLOROPLASTIC"/>
    <property type="match status" value="1"/>
</dbReference>
<keyword evidence="3" id="KW-1185">Reference proteome</keyword>
<dbReference type="RefSeq" id="WP_044234889.1">
    <property type="nucleotide sequence ID" value="NZ_ASRX01000002.1"/>
</dbReference>
<dbReference type="GO" id="GO:0016102">
    <property type="term" value="P:diterpenoid biosynthetic process"/>
    <property type="evidence" value="ECO:0007669"/>
    <property type="project" value="TreeGrafter"/>
</dbReference>
<dbReference type="Gene3D" id="1.50.10.20">
    <property type="match status" value="1"/>
</dbReference>
<dbReference type="GO" id="GO:0000287">
    <property type="term" value="F:magnesium ion binding"/>
    <property type="evidence" value="ECO:0007669"/>
    <property type="project" value="TreeGrafter"/>
</dbReference>
<name>A0A017TJA0_9BACT</name>
<reference evidence="2 3" key="1">
    <citation type="submission" date="2013-05" db="EMBL/GenBank/DDBJ databases">
        <title>Genome assembly of Chondromyces apiculatus DSM 436.</title>
        <authorList>
            <person name="Sharma G."/>
            <person name="Khatri I."/>
            <person name="Kaur C."/>
            <person name="Mayilraj S."/>
            <person name="Subramanian S."/>
        </authorList>
    </citation>
    <scope>NUCLEOTIDE SEQUENCE [LARGE SCALE GENOMIC DNA]</scope>
    <source>
        <strain evidence="2 3">DSM 436</strain>
    </source>
</reference>
<organism evidence="2 3">
    <name type="scientific">Chondromyces apiculatus DSM 436</name>
    <dbReference type="NCBI Taxonomy" id="1192034"/>
    <lineage>
        <taxon>Bacteria</taxon>
        <taxon>Pseudomonadati</taxon>
        <taxon>Myxococcota</taxon>
        <taxon>Polyangia</taxon>
        <taxon>Polyangiales</taxon>
        <taxon>Polyangiaceae</taxon>
        <taxon>Chondromyces</taxon>
    </lineage>
</organism>
<dbReference type="InterPro" id="IPR050148">
    <property type="entry name" value="Terpene_synthase-like"/>
</dbReference>
<protein>
    <recommendedName>
        <fullName evidence="1">Squalene cyclase C-terminal domain-containing protein</fullName>
    </recommendedName>
</protein>